<accession>A0ACC2IX62</accession>
<evidence type="ECO:0000313" key="1">
    <source>
        <dbReference type="EMBL" id="KAJ8119778.1"/>
    </source>
</evidence>
<dbReference type="Proteomes" id="UP001153334">
    <property type="component" value="Unassembled WGS sequence"/>
</dbReference>
<organism evidence="1 2">
    <name type="scientific">Nemania bipapillata</name>
    <dbReference type="NCBI Taxonomy" id="110536"/>
    <lineage>
        <taxon>Eukaryota</taxon>
        <taxon>Fungi</taxon>
        <taxon>Dikarya</taxon>
        <taxon>Ascomycota</taxon>
        <taxon>Pezizomycotina</taxon>
        <taxon>Sordariomycetes</taxon>
        <taxon>Xylariomycetidae</taxon>
        <taxon>Xylariales</taxon>
        <taxon>Xylariaceae</taxon>
        <taxon>Nemania</taxon>
    </lineage>
</organism>
<proteinExistence type="predicted"/>
<dbReference type="EMBL" id="JAPESX010000770">
    <property type="protein sequence ID" value="KAJ8119778.1"/>
    <property type="molecule type" value="Genomic_DNA"/>
</dbReference>
<protein>
    <submittedName>
        <fullName evidence="1">Uncharacterized protein</fullName>
    </submittedName>
</protein>
<sequence>MTRITSRAVHQPGFSFGRKVFQGNEILASRFYAVVVGPAGSIGLEELRSRVETKMRDVFSICLKHSEFYSVARGSDVFWNFVAEQWDTVDFVEPADVAAFVDGYCTAREKCVPGIRAKAGELAKLVDNFIDIRNIMLTRSPEQKLRLVIRPSPVTQATQGLANLVLGNPSPATPWPPSHFTDQEVAWFSHDHVLSQVYGLDTETE</sequence>
<reference evidence="1" key="1">
    <citation type="submission" date="2022-11" db="EMBL/GenBank/DDBJ databases">
        <title>Genome Sequence of Nemania bipapillata.</title>
        <authorList>
            <person name="Buettner E."/>
        </authorList>
    </citation>
    <scope>NUCLEOTIDE SEQUENCE</scope>
    <source>
        <strain evidence="1">CP14</strain>
    </source>
</reference>
<name>A0ACC2IX62_9PEZI</name>
<keyword evidence="2" id="KW-1185">Reference proteome</keyword>
<comment type="caution">
    <text evidence="1">The sequence shown here is derived from an EMBL/GenBank/DDBJ whole genome shotgun (WGS) entry which is preliminary data.</text>
</comment>
<gene>
    <name evidence="1" type="ORF">ONZ43_g3346</name>
</gene>
<evidence type="ECO:0000313" key="2">
    <source>
        <dbReference type="Proteomes" id="UP001153334"/>
    </source>
</evidence>